<feature type="signal peptide" evidence="8">
    <location>
        <begin position="1"/>
        <end position="21"/>
    </location>
</feature>
<name>A0A1S2D745_AERSO</name>
<gene>
    <name evidence="9" type="ORF">BJD16_00440</name>
</gene>
<keyword evidence="6" id="KW-0472">Membrane</keyword>
<reference evidence="9 10" key="1">
    <citation type="submission" date="2016-09" db="EMBL/GenBank/DDBJ databases">
        <title>Draft Genome Sequence of Aeromonas sobria Strain 08005, Isolated from Sick Rana catesbeiana.</title>
        <authorList>
            <person name="Yang Q."/>
        </authorList>
    </citation>
    <scope>NUCLEOTIDE SEQUENCE [LARGE SCALE GENOMIC DNA]</scope>
    <source>
        <strain evidence="9 10">08005</strain>
    </source>
</reference>
<dbReference type="InterPro" id="IPR005017">
    <property type="entry name" value="OMPP1/FadL/TodX"/>
</dbReference>
<evidence type="ECO:0000256" key="1">
    <source>
        <dbReference type="ARBA" id="ARBA00004571"/>
    </source>
</evidence>
<accession>A0A1S2D745</accession>
<comment type="subcellular location">
    <subcellularLocation>
        <location evidence="1">Cell outer membrane</location>
        <topology evidence="1">Multi-pass membrane protein</topology>
    </subcellularLocation>
</comment>
<dbReference type="STRING" id="646.BJD16_00440"/>
<organism evidence="9 10">
    <name type="scientific">Aeromonas sobria</name>
    <dbReference type="NCBI Taxonomy" id="646"/>
    <lineage>
        <taxon>Bacteria</taxon>
        <taxon>Pseudomonadati</taxon>
        <taxon>Pseudomonadota</taxon>
        <taxon>Gammaproteobacteria</taxon>
        <taxon>Aeromonadales</taxon>
        <taxon>Aeromonadaceae</taxon>
        <taxon>Aeromonas</taxon>
    </lineage>
</organism>
<comment type="caution">
    <text evidence="9">The sequence shown here is derived from an EMBL/GenBank/DDBJ whole genome shotgun (WGS) entry which is preliminary data.</text>
</comment>
<dbReference type="GO" id="GO:0015483">
    <property type="term" value="F:long-chain fatty acid transporting porin activity"/>
    <property type="evidence" value="ECO:0007669"/>
    <property type="project" value="TreeGrafter"/>
</dbReference>
<dbReference type="RefSeq" id="WP_042023857.1">
    <property type="nucleotide sequence ID" value="NZ_CDBW01000044.1"/>
</dbReference>
<evidence type="ECO:0000256" key="2">
    <source>
        <dbReference type="ARBA" id="ARBA00008163"/>
    </source>
</evidence>
<dbReference type="PANTHER" id="PTHR35093">
    <property type="entry name" value="OUTER MEMBRANE PROTEIN NMB0088-RELATED"/>
    <property type="match status" value="1"/>
</dbReference>
<keyword evidence="3" id="KW-1134">Transmembrane beta strand</keyword>
<dbReference type="Pfam" id="PF03349">
    <property type="entry name" value="Toluene_X"/>
    <property type="match status" value="1"/>
</dbReference>
<feature type="chain" id="PRO_5010247729" evidence="8">
    <location>
        <begin position="22"/>
        <end position="424"/>
    </location>
</feature>
<evidence type="ECO:0000256" key="3">
    <source>
        <dbReference type="ARBA" id="ARBA00022452"/>
    </source>
</evidence>
<dbReference type="PANTHER" id="PTHR35093:SF8">
    <property type="entry name" value="OUTER MEMBRANE PROTEIN NMB0088-RELATED"/>
    <property type="match status" value="1"/>
</dbReference>
<keyword evidence="4" id="KW-0812">Transmembrane</keyword>
<dbReference type="SUPFAM" id="SSF56935">
    <property type="entry name" value="Porins"/>
    <property type="match status" value="1"/>
</dbReference>
<keyword evidence="5 8" id="KW-0732">Signal</keyword>
<dbReference type="OrthoDB" id="19849at2"/>
<proteinExistence type="inferred from homology"/>
<dbReference type="Gene3D" id="2.40.160.60">
    <property type="entry name" value="Outer membrane protein transport protein (OMPP1/FadL/TodX)"/>
    <property type="match status" value="1"/>
</dbReference>
<evidence type="ECO:0000256" key="4">
    <source>
        <dbReference type="ARBA" id="ARBA00022692"/>
    </source>
</evidence>
<dbReference type="Proteomes" id="UP000179934">
    <property type="component" value="Unassembled WGS sequence"/>
</dbReference>
<evidence type="ECO:0000313" key="10">
    <source>
        <dbReference type="Proteomes" id="UP000179934"/>
    </source>
</evidence>
<evidence type="ECO:0000313" key="9">
    <source>
        <dbReference type="EMBL" id="OHY96762.1"/>
    </source>
</evidence>
<evidence type="ECO:0000256" key="6">
    <source>
        <dbReference type="ARBA" id="ARBA00023136"/>
    </source>
</evidence>
<comment type="similarity">
    <text evidence="2">Belongs to the OmpP1/FadL family.</text>
</comment>
<protein>
    <submittedName>
        <fullName evidence="9">Long-chain fatty acid transporter</fullName>
    </submittedName>
</protein>
<keyword evidence="7" id="KW-0998">Cell outer membrane</keyword>
<dbReference type="GO" id="GO:0009279">
    <property type="term" value="C:cell outer membrane"/>
    <property type="evidence" value="ECO:0007669"/>
    <property type="project" value="UniProtKB-SubCell"/>
</dbReference>
<dbReference type="GeneID" id="58924128"/>
<evidence type="ECO:0000256" key="8">
    <source>
        <dbReference type="SAM" id="SignalP"/>
    </source>
</evidence>
<evidence type="ECO:0000256" key="5">
    <source>
        <dbReference type="ARBA" id="ARBA00022729"/>
    </source>
</evidence>
<dbReference type="EMBL" id="MKFU01000001">
    <property type="protein sequence ID" value="OHY96762.1"/>
    <property type="molecule type" value="Genomic_DNA"/>
</dbReference>
<dbReference type="AlphaFoldDB" id="A0A1S2D745"/>
<sequence length="424" mass="45755">MHPIIKPSAIALLVIAGQTHAAGFQLAEQSATGLGRAFAGEAAIADNASVLSRNAAAMTRFDQMALSGGAIYVSPDVNIEGNSRLPTKTGIVTSDASAHDIAAAAWVPNAYLIIPLNEQWRLGFSATSYYGLGVKMPDNYSAGHFGNVSDIKTMDLGTSLAYRINEMWSVGAGISAIQGEGEVGGTFPSRNLIAKHLQGDGWAWGWNVSTLLELSEQTRIGLSYRHDVTLTLSGNAIVGRPNADGSVTELRDTGSLDLPLPATAELAAFHQLTDKLALHGSLNWTNWSKFVQLEADLNNLQSMHIKDEHWEDSWRYAVGMTYQVTPKWQLRSGVAYDASPVPADRRTISIPDADRIWYSLGMGYQFTSNLTMDLGLTLIDGKKVDVTETMQLPIPNTNKTTSSTFQGTSEGDAWLAGAQLSYLF</sequence>
<evidence type="ECO:0000256" key="7">
    <source>
        <dbReference type="ARBA" id="ARBA00023237"/>
    </source>
</evidence>